<keyword evidence="8" id="KW-1185">Reference proteome</keyword>
<dbReference type="InterPro" id="IPR005828">
    <property type="entry name" value="MFS_sugar_transport-like"/>
</dbReference>
<evidence type="ECO:0000256" key="3">
    <source>
        <dbReference type="ARBA" id="ARBA00022989"/>
    </source>
</evidence>
<dbReference type="InterPro" id="IPR045263">
    <property type="entry name" value="GLUT"/>
</dbReference>
<dbReference type="Ensembl" id="ENSLLTT00000004021.1">
    <property type="protein sequence ID" value="ENSLLTP00000003860.1"/>
    <property type="gene ID" value="ENSLLTG00000002891.1"/>
</dbReference>
<dbReference type="Gene3D" id="1.20.1250.20">
    <property type="entry name" value="MFS general substrate transporter like domains"/>
    <property type="match status" value="1"/>
</dbReference>
<evidence type="ECO:0000313" key="8">
    <source>
        <dbReference type="Proteomes" id="UP000694406"/>
    </source>
</evidence>
<keyword evidence="4 5" id="KW-0472">Membrane</keyword>
<dbReference type="PROSITE" id="PS50850">
    <property type="entry name" value="MFS"/>
    <property type="match status" value="1"/>
</dbReference>
<feature type="transmembrane region" description="Helical" evidence="5">
    <location>
        <begin position="101"/>
        <end position="120"/>
    </location>
</feature>
<dbReference type="AlphaFoldDB" id="A0A8C5RI83"/>
<evidence type="ECO:0000313" key="7">
    <source>
        <dbReference type="Ensembl" id="ENSLLTP00000003860.1"/>
    </source>
</evidence>
<protein>
    <recommendedName>
        <fullName evidence="6">Major facilitator superfamily (MFS) profile domain-containing protein</fullName>
    </recommendedName>
</protein>
<feature type="transmembrane region" description="Helical" evidence="5">
    <location>
        <begin position="132"/>
        <end position="152"/>
    </location>
</feature>
<evidence type="ECO:0000256" key="5">
    <source>
        <dbReference type="SAM" id="Phobius"/>
    </source>
</evidence>
<feature type="domain" description="Major facilitator superfamily (MFS) profile" evidence="6">
    <location>
        <begin position="23"/>
        <end position="234"/>
    </location>
</feature>
<dbReference type="GO" id="GO:0070837">
    <property type="term" value="P:dehydroascorbic acid transport"/>
    <property type="evidence" value="ECO:0007669"/>
    <property type="project" value="TreeGrafter"/>
</dbReference>
<reference evidence="7" key="1">
    <citation type="submission" date="2025-08" db="UniProtKB">
        <authorList>
            <consortium name="Ensembl"/>
        </authorList>
    </citation>
    <scope>IDENTIFICATION</scope>
</reference>
<dbReference type="InterPro" id="IPR036259">
    <property type="entry name" value="MFS_trans_sf"/>
</dbReference>
<evidence type="ECO:0000259" key="6">
    <source>
        <dbReference type="PROSITE" id="PS50850"/>
    </source>
</evidence>
<reference evidence="7" key="2">
    <citation type="submission" date="2025-09" db="UniProtKB">
        <authorList>
            <consortium name="Ensembl"/>
        </authorList>
    </citation>
    <scope>IDENTIFICATION</scope>
</reference>
<dbReference type="PROSITE" id="PS00217">
    <property type="entry name" value="SUGAR_TRANSPORT_2"/>
    <property type="match status" value="1"/>
</dbReference>
<dbReference type="InterPro" id="IPR020846">
    <property type="entry name" value="MFS_dom"/>
</dbReference>
<name>A0A8C5RI83_LATLA</name>
<dbReference type="PANTHER" id="PTHR23503">
    <property type="entry name" value="SOLUTE CARRIER FAMILY 2"/>
    <property type="match status" value="1"/>
</dbReference>
<comment type="subcellular location">
    <subcellularLocation>
        <location evidence="1">Membrane</location>
        <topology evidence="1">Multi-pass membrane protein</topology>
    </subcellularLocation>
</comment>
<feature type="transmembrane region" description="Helical" evidence="5">
    <location>
        <begin position="73"/>
        <end position="95"/>
    </location>
</feature>
<sequence length="234" mass="25269">MVSTTQPGKGDQQMLTRPLVLVTLIAAFGSSFQYGYNAFVIFYPAKYIQNFYNETYRFRNVISIDHSLLKFQWGLTVAFFPFGGFCGTLIAGPLVDSIGRKATLLVNNLLAIIAAALVIATKPRRAHELLICSRFFVGICAGIAFSVVPLYLAEIAPQNLRGALCTVADLSITFGSLLAEAIGFREVLGTEEGKGERKHILNWGDSGLGGSVLCASSGMCALGSPSWLQRVVFS</sequence>
<dbReference type="SUPFAM" id="SSF103473">
    <property type="entry name" value="MFS general substrate transporter"/>
    <property type="match status" value="1"/>
</dbReference>
<dbReference type="Pfam" id="PF00083">
    <property type="entry name" value="Sugar_tr"/>
    <property type="match status" value="1"/>
</dbReference>
<dbReference type="GeneTree" id="ENSGT00940000156846"/>
<feature type="transmembrane region" description="Helical" evidence="5">
    <location>
        <begin position="20"/>
        <end position="43"/>
    </location>
</feature>
<dbReference type="InterPro" id="IPR005829">
    <property type="entry name" value="Sugar_transporter_CS"/>
</dbReference>
<accession>A0A8C5RI83</accession>
<dbReference type="PANTHER" id="PTHR23503:SF32">
    <property type="entry name" value="SOLUTE CARRIER FAMILY 2, FACILITATED GLUCOSE TRANSPORTER MEMBER 5"/>
    <property type="match status" value="1"/>
</dbReference>
<keyword evidence="3 5" id="KW-1133">Transmembrane helix</keyword>
<keyword evidence="2 5" id="KW-0812">Transmembrane</keyword>
<dbReference type="GO" id="GO:0046323">
    <property type="term" value="P:D-glucose import"/>
    <property type="evidence" value="ECO:0007669"/>
    <property type="project" value="TreeGrafter"/>
</dbReference>
<dbReference type="Proteomes" id="UP000694406">
    <property type="component" value="Unplaced"/>
</dbReference>
<proteinExistence type="predicted"/>
<organism evidence="7 8">
    <name type="scientific">Laticauda laticaudata</name>
    <name type="common">Blue-ringed sea krait</name>
    <name type="synonym">Blue-lipped sea krait</name>
    <dbReference type="NCBI Taxonomy" id="8630"/>
    <lineage>
        <taxon>Eukaryota</taxon>
        <taxon>Metazoa</taxon>
        <taxon>Chordata</taxon>
        <taxon>Craniata</taxon>
        <taxon>Vertebrata</taxon>
        <taxon>Euteleostomi</taxon>
        <taxon>Lepidosauria</taxon>
        <taxon>Squamata</taxon>
        <taxon>Bifurcata</taxon>
        <taxon>Unidentata</taxon>
        <taxon>Episquamata</taxon>
        <taxon>Toxicofera</taxon>
        <taxon>Serpentes</taxon>
        <taxon>Colubroidea</taxon>
        <taxon>Elapidae</taxon>
        <taxon>Laticaudinae</taxon>
        <taxon>Laticauda</taxon>
    </lineage>
</organism>
<evidence type="ECO:0000256" key="2">
    <source>
        <dbReference type="ARBA" id="ARBA00022692"/>
    </source>
</evidence>
<evidence type="ECO:0000256" key="1">
    <source>
        <dbReference type="ARBA" id="ARBA00004141"/>
    </source>
</evidence>
<dbReference type="GO" id="GO:0055056">
    <property type="term" value="F:D-glucose transmembrane transporter activity"/>
    <property type="evidence" value="ECO:0007669"/>
    <property type="project" value="TreeGrafter"/>
</dbReference>
<dbReference type="GO" id="GO:0005886">
    <property type="term" value="C:plasma membrane"/>
    <property type="evidence" value="ECO:0007669"/>
    <property type="project" value="TreeGrafter"/>
</dbReference>
<evidence type="ECO:0000256" key="4">
    <source>
        <dbReference type="ARBA" id="ARBA00023136"/>
    </source>
</evidence>